<dbReference type="Proteomes" id="UP000596661">
    <property type="component" value="Chromosome 2"/>
</dbReference>
<organism evidence="3 4">
    <name type="scientific">Cannabis sativa</name>
    <name type="common">Hemp</name>
    <name type="synonym">Marijuana</name>
    <dbReference type="NCBI Taxonomy" id="3483"/>
    <lineage>
        <taxon>Eukaryota</taxon>
        <taxon>Viridiplantae</taxon>
        <taxon>Streptophyta</taxon>
        <taxon>Embryophyta</taxon>
        <taxon>Tracheophyta</taxon>
        <taxon>Spermatophyta</taxon>
        <taxon>Magnoliopsida</taxon>
        <taxon>eudicotyledons</taxon>
        <taxon>Gunneridae</taxon>
        <taxon>Pentapetalae</taxon>
        <taxon>rosids</taxon>
        <taxon>fabids</taxon>
        <taxon>Rosales</taxon>
        <taxon>Cannabaceae</taxon>
        <taxon>Cannabis</taxon>
    </lineage>
</organism>
<dbReference type="OMA" id="PAMIMIT"/>
<dbReference type="PANTHER" id="PTHR36245">
    <property type="entry name" value="GLYCINE-RICH PROTEIN DOT1-LIKE"/>
    <property type="match status" value="1"/>
</dbReference>
<dbReference type="Gramene" id="evm.model.02.2007">
    <property type="protein sequence ID" value="cds.evm.model.02.2007"/>
    <property type="gene ID" value="evm.TU.02.2007"/>
</dbReference>
<protein>
    <submittedName>
        <fullName evidence="3">Uncharacterized protein</fullName>
    </submittedName>
</protein>
<keyword evidence="2" id="KW-0472">Membrane</keyword>
<reference evidence="3" key="1">
    <citation type="submission" date="2018-11" db="EMBL/GenBank/DDBJ databases">
        <authorList>
            <person name="Grassa J C."/>
        </authorList>
    </citation>
    <scope>NUCLEOTIDE SEQUENCE [LARGE SCALE GENOMIC DNA]</scope>
</reference>
<dbReference type="PANTHER" id="PTHR36245:SF7">
    <property type="entry name" value="GLYCINE-RICH PROTEIN"/>
    <property type="match status" value="1"/>
</dbReference>
<evidence type="ECO:0000256" key="2">
    <source>
        <dbReference type="SAM" id="Phobius"/>
    </source>
</evidence>
<dbReference type="AlphaFoldDB" id="A0A803NVZ3"/>
<accession>A0A803NVZ3</accession>
<keyword evidence="2" id="KW-0812">Transmembrane</keyword>
<keyword evidence="2" id="KW-1133">Transmembrane helix</keyword>
<feature type="transmembrane region" description="Helical" evidence="2">
    <location>
        <begin position="6"/>
        <end position="24"/>
    </location>
</feature>
<feature type="region of interest" description="Disordered" evidence="1">
    <location>
        <begin position="78"/>
        <end position="109"/>
    </location>
</feature>
<name>A0A803NVZ3_CANSA</name>
<dbReference type="OrthoDB" id="1189583at2759"/>
<dbReference type="EMBL" id="UZAU01000228">
    <property type="status" value="NOT_ANNOTATED_CDS"/>
    <property type="molecule type" value="Genomic_DNA"/>
</dbReference>
<sequence length="164" mass="17271">MGSKGIGVLLFIFVPQLCVVVFALSSSPLHQHKSSGFLQDKNSRGINTYEHNIKGTDSKNDTSKIAIEHSKKIAHGIRRASTGAGGSSTGARPTNPGENGGRGTSTQGGGNYIPVYAAGAANNRHPYHRGAANSNRIQVHTLIVATMASLLQLYGVFRCGLNTN</sequence>
<evidence type="ECO:0000313" key="4">
    <source>
        <dbReference type="Proteomes" id="UP000596661"/>
    </source>
</evidence>
<proteinExistence type="predicted"/>
<evidence type="ECO:0000256" key="1">
    <source>
        <dbReference type="SAM" id="MobiDB-lite"/>
    </source>
</evidence>
<keyword evidence="4" id="KW-1185">Reference proteome</keyword>
<reference evidence="3" key="2">
    <citation type="submission" date="2021-03" db="UniProtKB">
        <authorList>
            <consortium name="EnsemblPlants"/>
        </authorList>
    </citation>
    <scope>IDENTIFICATION</scope>
</reference>
<evidence type="ECO:0000313" key="3">
    <source>
        <dbReference type="EnsemblPlants" id="cds.evm.model.02.2007"/>
    </source>
</evidence>
<feature type="compositionally biased region" description="Gly residues" evidence="1">
    <location>
        <begin position="98"/>
        <end position="109"/>
    </location>
</feature>
<dbReference type="EnsemblPlants" id="evm.model.02.2007">
    <property type="protein sequence ID" value="cds.evm.model.02.2007"/>
    <property type="gene ID" value="evm.TU.02.2007"/>
</dbReference>